<dbReference type="EMBL" id="JAUSUR010000007">
    <property type="protein sequence ID" value="MDQ0362704.1"/>
    <property type="molecule type" value="Genomic_DNA"/>
</dbReference>
<evidence type="ECO:0000313" key="1">
    <source>
        <dbReference type="EMBL" id="MDQ0362704.1"/>
    </source>
</evidence>
<proteinExistence type="predicted"/>
<dbReference type="Proteomes" id="UP001230220">
    <property type="component" value="Unassembled WGS sequence"/>
</dbReference>
<accession>A0ABU0E7L4</accession>
<name>A0ABU0E7L4_9FIRM</name>
<evidence type="ECO:0000313" key="2">
    <source>
        <dbReference type="Proteomes" id="UP001230220"/>
    </source>
</evidence>
<comment type="caution">
    <text evidence="1">The sequence shown here is derived from an EMBL/GenBank/DDBJ whole genome shotgun (WGS) entry which is preliminary data.</text>
</comment>
<organism evidence="1 2">
    <name type="scientific">Breznakia pachnodae</name>
    <dbReference type="NCBI Taxonomy" id="265178"/>
    <lineage>
        <taxon>Bacteria</taxon>
        <taxon>Bacillati</taxon>
        <taxon>Bacillota</taxon>
        <taxon>Erysipelotrichia</taxon>
        <taxon>Erysipelotrichales</taxon>
        <taxon>Erysipelotrichaceae</taxon>
        <taxon>Breznakia</taxon>
    </lineage>
</organism>
<sequence>MELKLEVMIDDSKILISSQHAIVKILKSVKNIKDNELYILMKDRRFVKYVDNMNDLEDNNQYDKAIAIVMPYGISEDEMKDTLENNQAGSDVENEILAILDAFGYVMQKKEKRKPAKAQHRWSKEVSQIEFYVDARESKATVIWQKRNEMLLKAGATMMKEAPLNKDGSVGLSAKMGNTLREEHKDAFENFVTTKDIVLKSVNEIGLFLYFAGTNSWLELVDKDGKTIDEWTVVK</sequence>
<protein>
    <submittedName>
        <fullName evidence="1">Uncharacterized protein</fullName>
    </submittedName>
</protein>
<gene>
    <name evidence="1" type="ORF">J2S15_003458</name>
</gene>
<reference evidence="1 2" key="1">
    <citation type="submission" date="2023-07" db="EMBL/GenBank/DDBJ databases">
        <title>Genomic Encyclopedia of Type Strains, Phase IV (KMG-IV): sequencing the most valuable type-strain genomes for metagenomic binning, comparative biology and taxonomic classification.</title>
        <authorList>
            <person name="Goeker M."/>
        </authorList>
    </citation>
    <scope>NUCLEOTIDE SEQUENCE [LARGE SCALE GENOMIC DNA]</scope>
    <source>
        <strain evidence="1 2">DSM 16784</strain>
    </source>
</reference>
<keyword evidence="2" id="KW-1185">Reference proteome</keyword>
<dbReference type="RefSeq" id="WP_307410593.1">
    <property type="nucleotide sequence ID" value="NZ_JAUSUR010000007.1"/>
</dbReference>